<dbReference type="FunFam" id="3.40.50.300:FF:000398">
    <property type="entry name" value="Type IV pilus assembly ATPase PilB"/>
    <property type="match status" value="1"/>
</dbReference>
<evidence type="ECO:0000256" key="3">
    <source>
        <dbReference type="ARBA" id="ARBA00022840"/>
    </source>
</evidence>
<evidence type="ECO:0000256" key="2">
    <source>
        <dbReference type="ARBA" id="ARBA00022741"/>
    </source>
</evidence>
<dbReference type="GO" id="GO:0005524">
    <property type="term" value="F:ATP binding"/>
    <property type="evidence" value="ECO:0007669"/>
    <property type="project" value="UniProtKB-KW"/>
</dbReference>
<dbReference type="PANTHER" id="PTHR30258:SF1">
    <property type="entry name" value="PROTEIN TRANSPORT PROTEIN HOFB HOMOLOG"/>
    <property type="match status" value="1"/>
</dbReference>
<dbReference type="CDD" id="cd01129">
    <property type="entry name" value="PulE-GspE-like"/>
    <property type="match status" value="1"/>
</dbReference>
<dbReference type="InterPro" id="IPR001482">
    <property type="entry name" value="T2SS/T4SS_dom"/>
</dbReference>
<dbReference type="GO" id="GO:0016887">
    <property type="term" value="F:ATP hydrolysis activity"/>
    <property type="evidence" value="ECO:0007669"/>
    <property type="project" value="TreeGrafter"/>
</dbReference>
<sequence>MDTLQKIQAGIKNLEDIKKQIEVLPTGQASNIVEVLLAGSLKTNASDIHLETKENKVNLRFRLDGILQDVVFLSLKTYQLVLNRIKLLAGLKLNIHDIAQDGRFTISVDLLPTFSEQKKLDAKRSSEKVGGKTDTEVRVSVLPSAYGENIALRVLNPKMIGLDLKDLGFPEELLKIVEKEIKKPNGLIITTGPTGSGKTTALYAFLKAVNKPEIKIITLEDPIEYHLEGITQTQVETEKGYTFTNGLRAILRQDPDVILVGEIRDKDTAEIALQASLTGHLVFSTLHTNDAAGAVSRFIELGAKAPILASGLNLVIAQRLVRKLCLKCRQTAKLSAEQIQQIKKGLNGLKIEIKKLYQPKGCQECNQTGYQGRIGIFEMISVDDEMEKLISSSPFHAQVLTFMQKKGTLTMKQDALLKVIGGITSLEEVERVISE</sequence>
<keyword evidence="3" id="KW-0067">ATP-binding</keyword>
<comment type="similarity">
    <text evidence="1">Belongs to the GSP E family.</text>
</comment>
<dbReference type="InterPro" id="IPR027417">
    <property type="entry name" value="P-loop_NTPase"/>
</dbReference>
<dbReference type="AlphaFoldDB" id="A0A1G2FHJ4"/>
<dbReference type="Gene3D" id="3.40.50.300">
    <property type="entry name" value="P-loop containing nucleotide triphosphate hydrolases"/>
    <property type="match status" value="1"/>
</dbReference>
<dbReference type="GO" id="GO:0005886">
    <property type="term" value="C:plasma membrane"/>
    <property type="evidence" value="ECO:0007669"/>
    <property type="project" value="TreeGrafter"/>
</dbReference>
<dbReference type="EMBL" id="MHNB01000007">
    <property type="protein sequence ID" value="OGZ37535.1"/>
    <property type="molecule type" value="Genomic_DNA"/>
</dbReference>
<gene>
    <name evidence="5" type="ORF">A3J64_00640</name>
</gene>
<evidence type="ECO:0000259" key="4">
    <source>
        <dbReference type="PROSITE" id="PS00662"/>
    </source>
</evidence>
<dbReference type="PANTHER" id="PTHR30258">
    <property type="entry name" value="TYPE II SECRETION SYSTEM PROTEIN GSPE-RELATED"/>
    <property type="match status" value="1"/>
</dbReference>
<dbReference type="PROSITE" id="PS00662">
    <property type="entry name" value="T2SP_E"/>
    <property type="match status" value="1"/>
</dbReference>
<protein>
    <recommendedName>
        <fullName evidence="4">Bacterial type II secretion system protein E domain-containing protein</fullName>
    </recommendedName>
</protein>
<dbReference type="STRING" id="1801997.A3J64_00640"/>
<dbReference type="Gene3D" id="3.30.450.90">
    <property type="match status" value="1"/>
</dbReference>
<accession>A0A1G2FHJ4</accession>
<evidence type="ECO:0000313" key="6">
    <source>
        <dbReference type="Proteomes" id="UP000177061"/>
    </source>
</evidence>
<dbReference type="SUPFAM" id="SSF52540">
    <property type="entry name" value="P-loop containing nucleoside triphosphate hydrolases"/>
    <property type="match status" value="1"/>
</dbReference>
<evidence type="ECO:0000313" key="5">
    <source>
        <dbReference type="EMBL" id="OGZ37535.1"/>
    </source>
</evidence>
<reference evidence="5 6" key="1">
    <citation type="journal article" date="2016" name="Nat. Commun.">
        <title>Thousands of microbial genomes shed light on interconnected biogeochemical processes in an aquifer system.</title>
        <authorList>
            <person name="Anantharaman K."/>
            <person name="Brown C.T."/>
            <person name="Hug L.A."/>
            <person name="Sharon I."/>
            <person name="Castelle C.J."/>
            <person name="Probst A.J."/>
            <person name="Thomas B.C."/>
            <person name="Singh A."/>
            <person name="Wilkins M.J."/>
            <person name="Karaoz U."/>
            <person name="Brodie E.L."/>
            <person name="Williams K.H."/>
            <person name="Hubbard S.S."/>
            <person name="Banfield J.F."/>
        </authorList>
    </citation>
    <scope>NUCLEOTIDE SEQUENCE [LARGE SCALE GENOMIC DNA]</scope>
</reference>
<feature type="domain" description="Bacterial type II secretion system protein E" evidence="4">
    <location>
        <begin position="251"/>
        <end position="265"/>
    </location>
</feature>
<evidence type="ECO:0000256" key="1">
    <source>
        <dbReference type="ARBA" id="ARBA00006611"/>
    </source>
</evidence>
<name>A0A1G2FHJ4_9BACT</name>
<proteinExistence type="inferred from homology"/>
<keyword evidence="2" id="KW-0547">Nucleotide-binding</keyword>
<dbReference type="Pfam" id="PF00437">
    <property type="entry name" value="T2SSE"/>
    <property type="match status" value="2"/>
</dbReference>
<dbReference type="Proteomes" id="UP000177061">
    <property type="component" value="Unassembled WGS sequence"/>
</dbReference>
<organism evidence="5 6">
    <name type="scientific">Candidatus Portnoybacteria bacterium RIFCSPHIGHO2_12_FULL_38_9</name>
    <dbReference type="NCBI Taxonomy" id="1801997"/>
    <lineage>
        <taxon>Bacteria</taxon>
        <taxon>Candidatus Portnoyibacteriota</taxon>
    </lineage>
</organism>
<comment type="caution">
    <text evidence="5">The sequence shown here is derived from an EMBL/GenBank/DDBJ whole genome shotgun (WGS) entry which is preliminary data.</text>
</comment>